<proteinExistence type="predicted"/>
<keyword evidence="1" id="KW-0472">Membrane</keyword>
<sequence length="793" mass="86293">MKKRFMRITMFAITLSLIAGIVLQAGSKANAAPQDEGIEVQTSIGYQGNVKQNEWYPVRFKLTNKTGEDVKGELVLSAVSSMSNSSVDYVASAELPMNTEVELTISVPGDSLSKNTSKIRFFKGQIKDGKAIPIIGNDYIETRVTSSYTIGVISRDPDTLNFMPTLNQRGYDITVIPIAEDELPHEGILLETLNTIVINDTATSNWKPEQVEAIKDWVIQGGTLVLSGGAGYSKTSQAFQDIAPVTASGTAELTSTKALTAYSGGTAPESTGTITVSKGQLNEAQSLLSEGGIELAASRKVGLGSVVYVAFDPSLAPLATWAGSASLWSKLLQGTLAPLTQGMIKVSDNMFWNYGNLIDQFPSVKAPEFLLLLAMFAIYMVIVAPVLYFILAKKDRREWAWWLIPSVSIITGIVIFYFGAADKRVMSAHTIEIIEMTGQGDAVKNGATGVFVPNGGNVKLAFDEQRHIVAYPSENQSGMLELTGKTQLRISEGTSSVLWRSVPYWSTRKALLEKKTVRGESGQLDLAYSNTNGNIEVKVTNNTAADLTNVSLIMNGSAQRIGDLNKGESGNVALPKSLNTQIGYYPYGDLVFPGSSGNNGADFEYARERELVNMYMNRDNSGLAMSSPLIVGFSIDHDPLYTVNGDIVKADNLTMWVQRLGEVRLEGNRVQVPAGVIQPIITSNNLQRMDHYGNGVLGLGNGELQFEFTLPNAKQVKYDKLDIIYNNQYKSASGVWSIWNEAKQQWVEATMPSLTDIADYLANEQSFRMKLTVASDMETTLPQIALEGVTIAP</sequence>
<keyword evidence="1" id="KW-1133">Transmembrane helix</keyword>
<feature type="chain" id="PRO_5046786944" description="DUF4350 domain-containing protein" evidence="2">
    <location>
        <begin position="32"/>
        <end position="793"/>
    </location>
</feature>
<protein>
    <recommendedName>
        <fullName evidence="5">DUF4350 domain-containing protein</fullName>
    </recommendedName>
</protein>
<dbReference type="Proteomes" id="UP001229346">
    <property type="component" value="Unassembled WGS sequence"/>
</dbReference>
<evidence type="ECO:0000256" key="1">
    <source>
        <dbReference type="SAM" id="Phobius"/>
    </source>
</evidence>
<feature type="transmembrane region" description="Helical" evidence="1">
    <location>
        <begin position="369"/>
        <end position="392"/>
    </location>
</feature>
<comment type="caution">
    <text evidence="3">The sequence shown here is derived from an EMBL/GenBank/DDBJ whole genome shotgun (WGS) entry which is preliminary data.</text>
</comment>
<organism evidence="3 4">
    <name type="scientific">Paenibacillus harenae</name>
    <dbReference type="NCBI Taxonomy" id="306543"/>
    <lineage>
        <taxon>Bacteria</taxon>
        <taxon>Bacillati</taxon>
        <taxon>Bacillota</taxon>
        <taxon>Bacilli</taxon>
        <taxon>Bacillales</taxon>
        <taxon>Paenibacillaceae</taxon>
        <taxon>Paenibacillus</taxon>
    </lineage>
</organism>
<feature type="signal peptide" evidence="2">
    <location>
        <begin position="1"/>
        <end position="31"/>
    </location>
</feature>
<evidence type="ECO:0000313" key="3">
    <source>
        <dbReference type="EMBL" id="MDQ0116684.1"/>
    </source>
</evidence>
<evidence type="ECO:0008006" key="5">
    <source>
        <dbReference type="Google" id="ProtNLM"/>
    </source>
</evidence>
<dbReference type="EMBL" id="JAUSSU010000023">
    <property type="protein sequence ID" value="MDQ0116684.1"/>
    <property type="molecule type" value="Genomic_DNA"/>
</dbReference>
<dbReference type="Gene3D" id="3.40.50.880">
    <property type="match status" value="1"/>
</dbReference>
<accession>A0ABT9UE30</accession>
<evidence type="ECO:0000256" key="2">
    <source>
        <dbReference type="SAM" id="SignalP"/>
    </source>
</evidence>
<dbReference type="RefSeq" id="WP_307210341.1">
    <property type="nucleotide sequence ID" value="NZ_JAUSSU010000023.1"/>
</dbReference>
<keyword evidence="4" id="KW-1185">Reference proteome</keyword>
<gene>
    <name evidence="3" type="ORF">J2T15_006166</name>
</gene>
<keyword evidence="2" id="KW-0732">Signal</keyword>
<name>A0ABT9UE30_PAEHA</name>
<keyword evidence="1" id="KW-0812">Transmembrane</keyword>
<dbReference type="InterPro" id="IPR029062">
    <property type="entry name" value="Class_I_gatase-like"/>
</dbReference>
<dbReference type="SUPFAM" id="SSF52317">
    <property type="entry name" value="Class I glutamine amidotransferase-like"/>
    <property type="match status" value="1"/>
</dbReference>
<evidence type="ECO:0000313" key="4">
    <source>
        <dbReference type="Proteomes" id="UP001229346"/>
    </source>
</evidence>
<feature type="transmembrane region" description="Helical" evidence="1">
    <location>
        <begin position="399"/>
        <end position="420"/>
    </location>
</feature>
<reference evidence="3 4" key="1">
    <citation type="submission" date="2023-07" db="EMBL/GenBank/DDBJ databases">
        <title>Sorghum-associated microbial communities from plants grown in Nebraska, USA.</title>
        <authorList>
            <person name="Schachtman D."/>
        </authorList>
    </citation>
    <scope>NUCLEOTIDE SEQUENCE [LARGE SCALE GENOMIC DNA]</scope>
    <source>
        <strain evidence="3 4">CC482</strain>
    </source>
</reference>